<dbReference type="Proteomes" id="UP001238973">
    <property type="component" value="Unassembled WGS sequence"/>
</dbReference>
<name>A0AAJ1QP35_9BACI</name>
<dbReference type="RefSeq" id="WP_260089150.1">
    <property type="nucleotide sequence ID" value="NZ_CP157360.1"/>
</dbReference>
<reference evidence="1" key="1">
    <citation type="submission" date="2023-06" db="EMBL/GenBank/DDBJ databases">
        <title>Comparative genomics of Bacillaceae isolates and their secondary metabolite potential.</title>
        <authorList>
            <person name="Song L."/>
            <person name="Nielsen L.J."/>
            <person name="Mohite O."/>
            <person name="Xu X."/>
            <person name="Weber T."/>
            <person name="Kovacs A.T."/>
        </authorList>
    </citation>
    <scope>NUCLEOTIDE SEQUENCE</scope>
    <source>
        <strain evidence="1">G1S1</strain>
    </source>
</reference>
<evidence type="ECO:0000313" key="1">
    <source>
        <dbReference type="EMBL" id="MDM5284796.1"/>
    </source>
</evidence>
<dbReference type="EMBL" id="JAUCFI010000003">
    <property type="protein sequence ID" value="MDM5284796.1"/>
    <property type="molecule type" value="Genomic_DNA"/>
</dbReference>
<organism evidence="1 2">
    <name type="scientific">Peribacillus frigoritolerans</name>
    <dbReference type="NCBI Taxonomy" id="450367"/>
    <lineage>
        <taxon>Bacteria</taxon>
        <taxon>Bacillati</taxon>
        <taxon>Bacillota</taxon>
        <taxon>Bacilli</taxon>
        <taxon>Bacillales</taxon>
        <taxon>Bacillaceae</taxon>
        <taxon>Peribacillus</taxon>
    </lineage>
</organism>
<gene>
    <name evidence="1" type="ORF">QUF85_16035</name>
</gene>
<dbReference type="AlphaFoldDB" id="A0AAJ1QP35"/>
<comment type="caution">
    <text evidence="1">The sequence shown here is derived from an EMBL/GenBank/DDBJ whole genome shotgun (WGS) entry which is preliminary data.</text>
</comment>
<evidence type="ECO:0000313" key="2">
    <source>
        <dbReference type="Proteomes" id="UP001238973"/>
    </source>
</evidence>
<sequence>MENVFKLWRASRTMLLFNPIVILKNRFKALSQRLAAAECSSR</sequence>
<proteinExistence type="predicted"/>
<protein>
    <submittedName>
        <fullName evidence="1">Uncharacterized protein</fullName>
    </submittedName>
</protein>
<accession>A0AAJ1QP35</accession>